<dbReference type="Pfam" id="PF08240">
    <property type="entry name" value="ADH_N"/>
    <property type="match status" value="1"/>
</dbReference>
<protein>
    <submittedName>
        <fullName evidence="6">Hypothetical zinc-type alcohol dehydrogenase-like protein YphC</fullName>
    </submittedName>
</protein>
<dbReference type="Pfam" id="PF00107">
    <property type="entry name" value="ADH_zinc_N"/>
    <property type="match status" value="1"/>
</dbReference>
<accession>A0A6J4PI14</accession>
<gene>
    <name evidence="6" type="ORF">AVDCRST_MAG55-1536</name>
</gene>
<keyword evidence="1 4" id="KW-0479">Metal-binding</keyword>
<reference evidence="6" key="1">
    <citation type="submission" date="2020-02" db="EMBL/GenBank/DDBJ databases">
        <authorList>
            <person name="Meier V. D."/>
        </authorList>
    </citation>
    <scope>NUCLEOTIDE SEQUENCE</scope>
    <source>
        <strain evidence="6">AVDCRST_MAG55</strain>
    </source>
</reference>
<dbReference type="PROSITE" id="PS00059">
    <property type="entry name" value="ADH_ZINC"/>
    <property type="match status" value="1"/>
</dbReference>
<evidence type="ECO:0000259" key="5">
    <source>
        <dbReference type="SMART" id="SM00829"/>
    </source>
</evidence>
<dbReference type="InterPro" id="IPR013149">
    <property type="entry name" value="ADH-like_C"/>
</dbReference>
<comment type="cofactor">
    <cofactor evidence="4">
        <name>Zn(2+)</name>
        <dbReference type="ChEBI" id="CHEBI:29105"/>
    </cofactor>
</comment>
<evidence type="ECO:0000313" key="6">
    <source>
        <dbReference type="EMBL" id="CAA9414225.1"/>
    </source>
</evidence>
<keyword evidence="2 4" id="KW-0862">Zinc</keyword>
<organism evidence="6">
    <name type="scientific">uncultured Rubrobacteraceae bacterium</name>
    <dbReference type="NCBI Taxonomy" id="349277"/>
    <lineage>
        <taxon>Bacteria</taxon>
        <taxon>Bacillati</taxon>
        <taxon>Actinomycetota</taxon>
        <taxon>Rubrobacteria</taxon>
        <taxon>Rubrobacterales</taxon>
        <taxon>Rubrobacteraceae</taxon>
        <taxon>environmental samples</taxon>
    </lineage>
</organism>
<keyword evidence="3" id="KW-0560">Oxidoreductase</keyword>
<name>A0A6J4PI14_9ACTN</name>
<dbReference type="EMBL" id="CADCUZ010000067">
    <property type="protein sequence ID" value="CAA9414225.1"/>
    <property type="molecule type" value="Genomic_DNA"/>
</dbReference>
<dbReference type="SUPFAM" id="SSF51735">
    <property type="entry name" value="NAD(P)-binding Rossmann-fold domains"/>
    <property type="match status" value="1"/>
</dbReference>
<comment type="similarity">
    <text evidence="4">Belongs to the zinc-containing alcohol dehydrogenase family.</text>
</comment>
<dbReference type="PANTHER" id="PTHR43401">
    <property type="entry name" value="L-THREONINE 3-DEHYDROGENASE"/>
    <property type="match status" value="1"/>
</dbReference>
<feature type="domain" description="Enoyl reductase (ER)" evidence="5">
    <location>
        <begin position="8"/>
        <end position="341"/>
    </location>
</feature>
<evidence type="ECO:0000256" key="1">
    <source>
        <dbReference type="ARBA" id="ARBA00022723"/>
    </source>
</evidence>
<proteinExistence type="inferred from homology"/>
<dbReference type="InterPro" id="IPR011032">
    <property type="entry name" value="GroES-like_sf"/>
</dbReference>
<dbReference type="AlphaFoldDB" id="A0A6J4PI14"/>
<evidence type="ECO:0000256" key="4">
    <source>
        <dbReference type="RuleBase" id="RU361277"/>
    </source>
</evidence>
<dbReference type="SMART" id="SM00829">
    <property type="entry name" value="PKS_ER"/>
    <property type="match status" value="1"/>
</dbReference>
<dbReference type="InterPro" id="IPR050129">
    <property type="entry name" value="Zn_alcohol_dh"/>
</dbReference>
<dbReference type="PANTHER" id="PTHR43401:SF2">
    <property type="entry name" value="L-THREONINE 3-DEHYDROGENASE"/>
    <property type="match status" value="1"/>
</dbReference>
<dbReference type="GO" id="GO:0008270">
    <property type="term" value="F:zinc ion binding"/>
    <property type="evidence" value="ECO:0007669"/>
    <property type="project" value="InterPro"/>
</dbReference>
<dbReference type="InterPro" id="IPR036291">
    <property type="entry name" value="NAD(P)-bd_dom_sf"/>
</dbReference>
<evidence type="ECO:0000256" key="3">
    <source>
        <dbReference type="ARBA" id="ARBA00023002"/>
    </source>
</evidence>
<dbReference type="GO" id="GO:0016491">
    <property type="term" value="F:oxidoreductase activity"/>
    <property type="evidence" value="ECO:0007669"/>
    <property type="project" value="UniProtKB-KW"/>
</dbReference>
<dbReference type="SUPFAM" id="SSF50129">
    <property type="entry name" value="GroES-like"/>
    <property type="match status" value="1"/>
</dbReference>
<sequence>MRGVILPGKERVEIKELDVPEPGYGQVLVKMKASGLCGSDLRAIYHEHRGSDPNERYQNVVAGHEPAGLVEAVGPGASGFEPGDRVVVYHIAGCGRCEECRKGFMIGCHSPDRSAYGWQRDGGHADFLLAEARTLLHLPDELTYADGALVACGFGTAYQGILRAGVSGRDRVLVVGLGPVGLGAVMLAASSGAEVIGVDLVPERLELAEKAGAAHVLLGGENTAEQILGLTGGYGAEVALDCSGSAAGRLLCLEAAREWGRVVFLGEGGSVTFEPSPLLLHKQLTIHGSWVCGMHEMGQLLEHLARKGLHPDATVTHAFPLSETKRAYEAFDAGKTGKVVISWEDA</sequence>
<dbReference type="Gene3D" id="3.90.180.10">
    <property type="entry name" value="Medium-chain alcohol dehydrogenases, catalytic domain"/>
    <property type="match status" value="1"/>
</dbReference>
<evidence type="ECO:0000256" key="2">
    <source>
        <dbReference type="ARBA" id="ARBA00022833"/>
    </source>
</evidence>
<dbReference type="InterPro" id="IPR020843">
    <property type="entry name" value="ER"/>
</dbReference>
<dbReference type="InterPro" id="IPR002328">
    <property type="entry name" value="ADH_Zn_CS"/>
</dbReference>
<dbReference type="InterPro" id="IPR013154">
    <property type="entry name" value="ADH-like_N"/>
</dbReference>
<dbReference type="CDD" id="cd08239">
    <property type="entry name" value="THR_DH_like"/>
    <property type="match status" value="1"/>
</dbReference>